<dbReference type="Proteomes" id="UP001232163">
    <property type="component" value="Unassembled WGS sequence"/>
</dbReference>
<dbReference type="EMBL" id="JAURUR010000003">
    <property type="protein sequence ID" value="MDP9764099.1"/>
    <property type="molecule type" value="Genomic_DNA"/>
</dbReference>
<proteinExistence type="predicted"/>
<protein>
    <submittedName>
        <fullName evidence="1">Uncharacterized protein</fullName>
    </submittedName>
</protein>
<reference evidence="1 2" key="1">
    <citation type="submission" date="2023-07" db="EMBL/GenBank/DDBJ databases">
        <title>Genomic Encyclopedia of Type Strains, Phase IV (KMG-IV): sequencing the most valuable type-strain genomes for metagenomic binning, comparative biology and taxonomic classification.</title>
        <authorList>
            <person name="Goeker M."/>
        </authorList>
    </citation>
    <scope>NUCLEOTIDE SEQUENCE [LARGE SCALE GENOMIC DNA]</scope>
    <source>
        <strain evidence="1 2">NIO-1023</strain>
    </source>
</reference>
<organism evidence="1 2">
    <name type="scientific">Deinococcus enclensis</name>
    <dbReference type="NCBI Taxonomy" id="1049582"/>
    <lineage>
        <taxon>Bacteria</taxon>
        <taxon>Thermotogati</taxon>
        <taxon>Deinococcota</taxon>
        <taxon>Deinococci</taxon>
        <taxon>Deinococcales</taxon>
        <taxon>Deinococcaceae</taxon>
        <taxon>Deinococcus</taxon>
    </lineage>
</organism>
<evidence type="ECO:0000313" key="1">
    <source>
        <dbReference type="EMBL" id="MDP9764099.1"/>
    </source>
</evidence>
<dbReference type="RefSeq" id="WP_307465431.1">
    <property type="nucleotide sequence ID" value="NZ_JAURUR010000003.1"/>
</dbReference>
<gene>
    <name evidence="1" type="ORF">QO006_001524</name>
</gene>
<keyword evidence="2" id="KW-1185">Reference proteome</keyword>
<name>A0ABT9MCZ2_9DEIO</name>
<comment type="caution">
    <text evidence="1">The sequence shown here is derived from an EMBL/GenBank/DDBJ whole genome shotgun (WGS) entry which is preliminary data.</text>
</comment>
<evidence type="ECO:0000313" key="2">
    <source>
        <dbReference type="Proteomes" id="UP001232163"/>
    </source>
</evidence>
<sequence length="55" mass="5730">MQPTPAHQPTPAQRVKRPYCAPQLTSLGAWHALTLAVSVPVGPGGYRSGPPSQPA</sequence>
<accession>A0ABT9MCZ2</accession>